<evidence type="ECO:0000313" key="2">
    <source>
        <dbReference type="Proteomes" id="UP000054092"/>
    </source>
</evidence>
<name>A0A117M2X4_9BACT</name>
<sequence length="205" mass="23162">MEHQLELWGSFSPSIREYVESGILDNLDDPTKRDLLEYIDPFTYRSELDIPKLIVIGTNDPYWPIDASRLYKDKLSGYSSMVYAANAGHEYEVFTVTQAISSMIHNLNTGEILPSLSISEERSGSSTKFIPTVERGDSELKELRIFTSSSPEGDFKRSEFDFKVIEDNQAIEFSFEQPTVYYVEGVFTFGGKGLLISTPARVLGK</sequence>
<evidence type="ECO:0000313" key="1">
    <source>
        <dbReference type="EMBL" id="KUK81429.1"/>
    </source>
</evidence>
<protein>
    <submittedName>
        <fullName evidence="1">Uncharacterized protein</fullName>
    </submittedName>
</protein>
<dbReference type="InterPro" id="IPR029058">
    <property type="entry name" value="AB_hydrolase_fold"/>
</dbReference>
<dbReference type="EMBL" id="LGGP01000058">
    <property type="protein sequence ID" value="KUK81429.1"/>
    <property type="molecule type" value="Genomic_DNA"/>
</dbReference>
<organism evidence="1 2">
    <name type="scientific">Mesotoga prima</name>
    <dbReference type="NCBI Taxonomy" id="1184387"/>
    <lineage>
        <taxon>Bacteria</taxon>
        <taxon>Thermotogati</taxon>
        <taxon>Thermotogota</taxon>
        <taxon>Thermotogae</taxon>
        <taxon>Kosmotogales</taxon>
        <taxon>Kosmotogaceae</taxon>
        <taxon>Mesotoga</taxon>
    </lineage>
</organism>
<dbReference type="InterPro" id="IPR009199">
    <property type="entry name" value="PhoPQ-act_pathogen-rel_PqaA"/>
</dbReference>
<dbReference type="PATRIC" id="fig|1184387.3.peg.812"/>
<dbReference type="PANTHER" id="PTHR31497:SF0">
    <property type="entry name" value="AUTOCRINE PROLIFERATION REPRESSOR PROTEIN A"/>
    <property type="match status" value="1"/>
</dbReference>
<dbReference type="Gene3D" id="3.40.50.1820">
    <property type="entry name" value="alpha/beta hydrolase"/>
    <property type="match status" value="1"/>
</dbReference>
<proteinExistence type="predicted"/>
<dbReference type="Proteomes" id="UP000054092">
    <property type="component" value="Unassembled WGS sequence"/>
</dbReference>
<accession>A0A117M2X4</accession>
<dbReference type="AlphaFoldDB" id="A0A117M2X4"/>
<comment type="caution">
    <text evidence="1">The sequence shown here is derived from an EMBL/GenBank/DDBJ whole genome shotgun (WGS) entry which is preliminary data.</text>
</comment>
<dbReference type="Pfam" id="PF10142">
    <property type="entry name" value="PhoPQ_related"/>
    <property type="match status" value="1"/>
</dbReference>
<reference evidence="2" key="1">
    <citation type="journal article" date="2015" name="MBio">
        <title>Genome-Resolved Metagenomic Analysis Reveals Roles for Candidate Phyla and Other Microbial Community Members in Biogeochemical Transformations in Oil Reservoirs.</title>
        <authorList>
            <person name="Hu P."/>
            <person name="Tom L."/>
            <person name="Singh A."/>
            <person name="Thomas B.C."/>
            <person name="Baker B.J."/>
            <person name="Piceno Y.M."/>
            <person name="Andersen G.L."/>
            <person name="Banfield J.F."/>
        </authorList>
    </citation>
    <scope>NUCLEOTIDE SEQUENCE [LARGE SCALE GENOMIC DNA]</scope>
</reference>
<dbReference type="SUPFAM" id="SSF53474">
    <property type="entry name" value="alpha/beta-Hydrolases"/>
    <property type="match status" value="1"/>
</dbReference>
<dbReference type="PANTHER" id="PTHR31497">
    <property type="entry name" value="AUTOCRINE PROLIFERATION REPRESSOR PROTEIN A"/>
    <property type="match status" value="1"/>
</dbReference>
<gene>
    <name evidence="1" type="ORF">XD94_0473</name>
</gene>